<dbReference type="AlphaFoldDB" id="A0AAV7PIY8"/>
<evidence type="ECO:0000313" key="2">
    <source>
        <dbReference type="Proteomes" id="UP001066276"/>
    </source>
</evidence>
<dbReference type="Proteomes" id="UP001066276">
    <property type="component" value="Chromosome 7"/>
</dbReference>
<dbReference type="EMBL" id="JANPWB010000011">
    <property type="protein sequence ID" value="KAJ1127179.1"/>
    <property type="molecule type" value="Genomic_DNA"/>
</dbReference>
<sequence>MFFLATKHCLMHQCTWAQLVPAGGHLQELIIFAPSTEDVQNVYSSCGILKNSDRGRRAPVLHFLSLIYLAYGYHGRRLTRPRVGRRRHTKQC</sequence>
<comment type="caution">
    <text evidence="1">The sequence shown here is derived from an EMBL/GenBank/DDBJ whole genome shotgun (WGS) entry which is preliminary data.</text>
</comment>
<organism evidence="1 2">
    <name type="scientific">Pleurodeles waltl</name>
    <name type="common">Iberian ribbed newt</name>
    <dbReference type="NCBI Taxonomy" id="8319"/>
    <lineage>
        <taxon>Eukaryota</taxon>
        <taxon>Metazoa</taxon>
        <taxon>Chordata</taxon>
        <taxon>Craniata</taxon>
        <taxon>Vertebrata</taxon>
        <taxon>Euteleostomi</taxon>
        <taxon>Amphibia</taxon>
        <taxon>Batrachia</taxon>
        <taxon>Caudata</taxon>
        <taxon>Salamandroidea</taxon>
        <taxon>Salamandridae</taxon>
        <taxon>Pleurodelinae</taxon>
        <taxon>Pleurodeles</taxon>
    </lineage>
</organism>
<gene>
    <name evidence="1" type="ORF">NDU88_005582</name>
</gene>
<accession>A0AAV7PIY8</accession>
<protein>
    <submittedName>
        <fullName evidence="1">Uncharacterized protein</fullName>
    </submittedName>
</protein>
<reference evidence="1" key="1">
    <citation type="journal article" date="2022" name="bioRxiv">
        <title>Sequencing and chromosome-scale assembly of the giantPleurodeles waltlgenome.</title>
        <authorList>
            <person name="Brown T."/>
            <person name="Elewa A."/>
            <person name="Iarovenko S."/>
            <person name="Subramanian E."/>
            <person name="Araus A.J."/>
            <person name="Petzold A."/>
            <person name="Susuki M."/>
            <person name="Suzuki K.-i.T."/>
            <person name="Hayashi T."/>
            <person name="Toyoda A."/>
            <person name="Oliveira C."/>
            <person name="Osipova E."/>
            <person name="Leigh N.D."/>
            <person name="Simon A."/>
            <person name="Yun M.H."/>
        </authorList>
    </citation>
    <scope>NUCLEOTIDE SEQUENCE</scope>
    <source>
        <strain evidence="1">20211129_DDA</strain>
        <tissue evidence="1">Liver</tissue>
    </source>
</reference>
<evidence type="ECO:0000313" key="1">
    <source>
        <dbReference type="EMBL" id="KAJ1127179.1"/>
    </source>
</evidence>
<name>A0AAV7PIY8_PLEWA</name>
<keyword evidence="2" id="KW-1185">Reference proteome</keyword>
<proteinExistence type="predicted"/>